<keyword evidence="6" id="KW-1185">Reference proteome</keyword>
<dbReference type="GO" id="GO:0030313">
    <property type="term" value="C:cell envelope"/>
    <property type="evidence" value="ECO:0007669"/>
    <property type="project" value="UniProtKB-SubCell"/>
</dbReference>
<comment type="caution">
    <text evidence="5">The sequence shown here is derived from an EMBL/GenBank/DDBJ whole genome shotgun (WGS) entry which is preliminary data.</text>
</comment>
<keyword evidence="2 3" id="KW-0732">Signal</keyword>
<comment type="subcellular location">
    <subcellularLocation>
        <location evidence="1">Cell envelope</location>
    </subcellularLocation>
</comment>
<dbReference type="EMBL" id="ANIE01000005">
    <property type="protein sequence ID" value="KEF31470.1"/>
    <property type="molecule type" value="Genomic_DNA"/>
</dbReference>
<dbReference type="AlphaFoldDB" id="A0A072NEE7"/>
<accession>A0A072NEE7</accession>
<dbReference type="STRING" id="1137280.D777_01819"/>
<evidence type="ECO:0000313" key="5">
    <source>
        <dbReference type="EMBL" id="KEF31470.1"/>
    </source>
</evidence>
<dbReference type="OrthoDB" id="5729110at2"/>
<organism evidence="5 6">
    <name type="scientific">Marinobacter nitratireducens</name>
    <dbReference type="NCBI Taxonomy" id="1137280"/>
    <lineage>
        <taxon>Bacteria</taxon>
        <taxon>Pseudomonadati</taxon>
        <taxon>Pseudomonadota</taxon>
        <taxon>Gammaproteobacteria</taxon>
        <taxon>Pseudomonadales</taxon>
        <taxon>Marinobacteraceae</taxon>
        <taxon>Marinobacter</taxon>
    </lineage>
</organism>
<dbReference type="Pfam" id="PF09375">
    <property type="entry name" value="Peptidase_M75"/>
    <property type="match status" value="1"/>
</dbReference>
<evidence type="ECO:0000256" key="1">
    <source>
        <dbReference type="ARBA" id="ARBA00004196"/>
    </source>
</evidence>
<dbReference type="CDD" id="cd14659">
    <property type="entry name" value="Imelysin-like_IPPA"/>
    <property type="match status" value="1"/>
</dbReference>
<dbReference type="Gene3D" id="1.20.1420.20">
    <property type="entry name" value="M75 peptidase, HXXE motif"/>
    <property type="match status" value="1"/>
</dbReference>
<gene>
    <name evidence="5" type="ORF">D777_01819</name>
</gene>
<feature type="signal peptide" evidence="3">
    <location>
        <begin position="1"/>
        <end position="22"/>
    </location>
</feature>
<evidence type="ECO:0000259" key="4">
    <source>
        <dbReference type="Pfam" id="PF09375"/>
    </source>
</evidence>
<dbReference type="InterPro" id="IPR018976">
    <property type="entry name" value="Imelysin-like"/>
</dbReference>
<name>A0A072NEE7_9GAMM</name>
<evidence type="ECO:0000256" key="3">
    <source>
        <dbReference type="SAM" id="SignalP"/>
    </source>
</evidence>
<protein>
    <submittedName>
        <fullName evidence="5">Iron-regulated protein A</fullName>
    </submittedName>
</protein>
<dbReference type="Proteomes" id="UP000035057">
    <property type="component" value="Unassembled WGS sequence"/>
</dbReference>
<proteinExistence type="predicted"/>
<evidence type="ECO:0000313" key="6">
    <source>
        <dbReference type="Proteomes" id="UP000035057"/>
    </source>
</evidence>
<evidence type="ECO:0000256" key="2">
    <source>
        <dbReference type="ARBA" id="ARBA00022729"/>
    </source>
</evidence>
<feature type="domain" description="Imelysin-like" evidence="4">
    <location>
        <begin position="40"/>
        <end position="321"/>
    </location>
</feature>
<dbReference type="PATRIC" id="fig|1137280.3.peg.1635"/>
<dbReference type="InterPro" id="IPR038352">
    <property type="entry name" value="Imelysin_sf"/>
</dbReference>
<dbReference type="InterPro" id="IPR034984">
    <property type="entry name" value="Imelysin-like_IPPA"/>
</dbReference>
<reference evidence="5 6" key="1">
    <citation type="submission" date="2012-12" db="EMBL/GenBank/DDBJ databases">
        <title>Genome assembly of Marinobacter sp. AK21.</title>
        <authorList>
            <person name="Khatri I."/>
            <person name="Kumar R."/>
            <person name="Vaidya B."/>
            <person name="Subramanian S."/>
            <person name="Pinnaka A."/>
        </authorList>
    </citation>
    <scope>NUCLEOTIDE SEQUENCE [LARGE SCALE GENOMIC DNA]</scope>
    <source>
        <strain evidence="5 6">AK21</strain>
    </source>
</reference>
<feature type="chain" id="PRO_5001682496" evidence="3">
    <location>
        <begin position="23"/>
        <end position="346"/>
    </location>
</feature>
<dbReference type="RefSeq" id="WP_036130426.1">
    <property type="nucleotide sequence ID" value="NZ_ANIE01000005.1"/>
</dbReference>
<sequence length="346" mass="38282">MRKFTKLIGAATLALASAAVGANTDLDIDRQARNLWHDAILAGYQSLATNAADFSRAAQNYCESPDQASRRNAEQAWRRAFLAWQKVRFVDFGPVENNNLAWQFQFWPDPKNLIAKKARYLVKSEDGVTQELVAQSGVAVQGFPMAEYLLYDKQMNASDKALPATNTCELLVAVADHIAANSDTLSSEWQSLREHFLDTDQYSDATIKAGMAGLEILEERRLAQPMGMRGNGKRSKYDADAWRSGSSLMAVEASLNGLRTYFLPGLSLLLDNSDKPALSQSIKRQFDEVLEHFPEMRAPMEVMLQDDSFAQLQGLYVDVSQLVVLVTDQAAVELGVARGFNSSDGD</sequence>